<protein>
    <recommendedName>
        <fullName evidence="3">Sel1 repeat family protein</fullName>
    </recommendedName>
</protein>
<gene>
    <name evidence="1" type="ORF">RGI145_21235</name>
</gene>
<name>A0A1L7AM36_9PROT</name>
<dbReference type="Proteomes" id="UP000185494">
    <property type="component" value="Chromosome 2"/>
</dbReference>
<dbReference type="STRING" id="257708.RGI145_21235"/>
<dbReference type="KEGG" id="rgi:RGI145_21235"/>
<dbReference type="Pfam" id="PF08238">
    <property type="entry name" value="Sel1"/>
    <property type="match status" value="5"/>
</dbReference>
<dbReference type="SMART" id="SM00671">
    <property type="entry name" value="SEL1"/>
    <property type="match status" value="5"/>
</dbReference>
<dbReference type="PANTHER" id="PTHR11102">
    <property type="entry name" value="SEL-1-LIKE PROTEIN"/>
    <property type="match status" value="1"/>
</dbReference>
<accession>A0A1L7AM36</accession>
<dbReference type="InterPro" id="IPR050767">
    <property type="entry name" value="Sel1_AlgK"/>
</dbReference>
<dbReference type="InterPro" id="IPR011990">
    <property type="entry name" value="TPR-like_helical_dom_sf"/>
</dbReference>
<dbReference type="PANTHER" id="PTHR11102:SF160">
    <property type="entry name" value="ERAD-ASSOCIATED E3 UBIQUITIN-PROTEIN LIGASE COMPONENT HRD3"/>
    <property type="match status" value="1"/>
</dbReference>
<sequence length="266" mass="27591">MHWLRRLCRPAAPPAPDPMTEARAAFDRGEYGTALGIWEPLARAGAAEAQAGIGLCFLRGLDVPADPSLAEKWLSLASAGGHAVARRELAALLRQGAEGVEADPGRAAQLYRAAAEGGDAIAQDVWSLILLEGQDGVAVDVAEARRWALAAAEAGIAPAMMRLGMFYHNAQGVERDVAEAARWWQGAALRGEADGQAMFGAALHLGAGVAPDPLAAMVWLLRATRGGSTLARPFLPAVRASLTPAELSQALALSSEPLPLVTGGVG</sequence>
<dbReference type="Gene3D" id="1.25.40.10">
    <property type="entry name" value="Tetratricopeptide repeat domain"/>
    <property type="match status" value="2"/>
</dbReference>
<dbReference type="eggNOG" id="COG0790">
    <property type="taxonomic scope" value="Bacteria"/>
</dbReference>
<dbReference type="InterPro" id="IPR006597">
    <property type="entry name" value="Sel1-like"/>
</dbReference>
<dbReference type="EMBL" id="CP015584">
    <property type="protein sequence ID" value="APT59835.1"/>
    <property type="molecule type" value="Genomic_DNA"/>
</dbReference>
<dbReference type="SUPFAM" id="SSF81901">
    <property type="entry name" value="HCP-like"/>
    <property type="match status" value="1"/>
</dbReference>
<proteinExistence type="predicted"/>
<evidence type="ECO:0000313" key="1">
    <source>
        <dbReference type="EMBL" id="APT59835.1"/>
    </source>
</evidence>
<evidence type="ECO:0000313" key="2">
    <source>
        <dbReference type="Proteomes" id="UP000185494"/>
    </source>
</evidence>
<evidence type="ECO:0008006" key="3">
    <source>
        <dbReference type="Google" id="ProtNLM"/>
    </source>
</evidence>
<dbReference type="AlphaFoldDB" id="A0A1L7AM36"/>
<reference evidence="1 2" key="1">
    <citation type="submission" date="2016-05" db="EMBL/GenBank/DDBJ databases">
        <title>Complete Genome and Methylome Analysis of Psychrotrophic Bacterial Isolates from Antarctic Lake Untersee.</title>
        <authorList>
            <person name="Fomenkov A."/>
            <person name="Akimov V.N."/>
            <person name="Vasilyeva L.V."/>
            <person name="Andersen D."/>
            <person name="Vincze T."/>
            <person name="Roberts R.J."/>
        </authorList>
    </citation>
    <scope>NUCLEOTIDE SEQUENCE [LARGE SCALE GENOMIC DNA]</scope>
    <source>
        <strain evidence="1 2">U14-5</strain>
    </source>
</reference>
<organism evidence="1 2">
    <name type="scientific">Roseomonas gilardii</name>
    <dbReference type="NCBI Taxonomy" id="257708"/>
    <lineage>
        <taxon>Bacteria</taxon>
        <taxon>Pseudomonadati</taxon>
        <taxon>Pseudomonadota</taxon>
        <taxon>Alphaproteobacteria</taxon>
        <taxon>Acetobacterales</taxon>
        <taxon>Roseomonadaceae</taxon>
        <taxon>Roseomonas</taxon>
    </lineage>
</organism>